<comment type="similarity">
    <text evidence="1">Belongs to the TSR2 family.</text>
</comment>
<dbReference type="Pfam" id="PF10273">
    <property type="entry name" value="WGG"/>
    <property type="match status" value="1"/>
</dbReference>
<name>A0AAJ0GNX2_9PEZI</name>
<comment type="caution">
    <text evidence="4">The sequence shown here is derived from an EMBL/GenBank/DDBJ whole genome shotgun (WGS) entry which is preliminary data.</text>
</comment>
<reference evidence="4" key="1">
    <citation type="journal article" date="2023" name="Mol. Phylogenet. Evol.">
        <title>Genome-scale phylogeny and comparative genomics of the fungal order Sordariales.</title>
        <authorList>
            <person name="Hensen N."/>
            <person name="Bonometti L."/>
            <person name="Westerberg I."/>
            <person name="Brannstrom I.O."/>
            <person name="Guillou S."/>
            <person name="Cros-Aarteil S."/>
            <person name="Calhoun S."/>
            <person name="Haridas S."/>
            <person name="Kuo A."/>
            <person name="Mondo S."/>
            <person name="Pangilinan J."/>
            <person name="Riley R."/>
            <person name="LaButti K."/>
            <person name="Andreopoulos B."/>
            <person name="Lipzen A."/>
            <person name="Chen C."/>
            <person name="Yan M."/>
            <person name="Daum C."/>
            <person name="Ng V."/>
            <person name="Clum A."/>
            <person name="Steindorff A."/>
            <person name="Ohm R.A."/>
            <person name="Martin F."/>
            <person name="Silar P."/>
            <person name="Natvig D.O."/>
            <person name="Lalanne C."/>
            <person name="Gautier V."/>
            <person name="Ament-Velasquez S.L."/>
            <person name="Kruys A."/>
            <person name="Hutchinson M.I."/>
            <person name="Powell A.J."/>
            <person name="Barry K."/>
            <person name="Miller A.N."/>
            <person name="Grigoriev I.V."/>
            <person name="Debuchy R."/>
            <person name="Gladieux P."/>
            <person name="Hiltunen Thoren M."/>
            <person name="Johannesson H."/>
        </authorList>
    </citation>
    <scope>NUCLEOTIDE SEQUENCE</scope>
    <source>
        <strain evidence="4">CBS 333.67</strain>
    </source>
</reference>
<evidence type="ECO:0000313" key="4">
    <source>
        <dbReference type="EMBL" id="KAK3303488.1"/>
    </source>
</evidence>
<proteinExistence type="inferred from homology"/>
<evidence type="ECO:0000256" key="2">
    <source>
        <dbReference type="ARBA" id="ARBA00022552"/>
    </source>
</evidence>
<protein>
    <submittedName>
        <fullName evidence="4">Pre-rRNA-processing protein TSR2-domain-containing protein</fullName>
    </submittedName>
</protein>
<dbReference type="Proteomes" id="UP001273166">
    <property type="component" value="Unassembled WGS sequence"/>
</dbReference>
<evidence type="ECO:0000256" key="1">
    <source>
        <dbReference type="ARBA" id="ARBA00006524"/>
    </source>
</evidence>
<keyword evidence="2" id="KW-0698">rRNA processing</keyword>
<feature type="region of interest" description="Disordered" evidence="3">
    <location>
        <begin position="72"/>
        <end position="110"/>
    </location>
</feature>
<dbReference type="InterPro" id="IPR019398">
    <property type="entry name" value="Pre-rRNA_process_TSR2"/>
</dbReference>
<dbReference type="RefSeq" id="XP_062719268.1">
    <property type="nucleotide sequence ID" value="XM_062863528.1"/>
</dbReference>
<organism evidence="4 5">
    <name type="scientific">Chaetomium strumarium</name>
    <dbReference type="NCBI Taxonomy" id="1170767"/>
    <lineage>
        <taxon>Eukaryota</taxon>
        <taxon>Fungi</taxon>
        <taxon>Dikarya</taxon>
        <taxon>Ascomycota</taxon>
        <taxon>Pezizomycotina</taxon>
        <taxon>Sordariomycetes</taxon>
        <taxon>Sordariomycetidae</taxon>
        <taxon>Sordariales</taxon>
        <taxon>Chaetomiaceae</taxon>
        <taxon>Chaetomium</taxon>
    </lineage>
</organism>
<dbReference type="PANTHER" id="PTHR21250">
    <property type="entry name" value="PRE-RRNA-PROCESSING PROTEIN TSR2 HOMOLOG"/>
    <property type="match status" value="1"/>
</dbReference>
<gene>
    <name evidence="4" type="ORF">B0T15DRAFT_276711</name>
</gene>
<dbReference type="GeneID" id="87882357"/>
<accession>A0AAJ0GNX2</accession>
<sequence length="232" mass="25844">MSSNASPSPATCQETFEQGVALALHLWPALTLAVQNNWGGPDSSDKRDWFAGVIVELFPDVSKLTPSQLQQRIQWQQHKLPPPPPPQQQQQTLAQNGAGSGANEEPDQEDVEERLLQVMLDEFEVNVDDESAWDIAGQVVQLRAECLRGKFEGVEALRKRWEGRKGSKVVIAQAEDQDGETDWDTDDDEEGGEEGDVEMDEAPALAEAPARKQREEPEVDEDGFTKVTRKKR</sequence>
<dbReference type="GO" id="GO:0006364">
    <property type="term" value="P:rRNA processing"/>
    <property type="evidence" value="ECO:0007669"/>
    <property type="project" value="UniProtKB-KW"/>
</dbReference>
<feature type="compositionally biased region" description="Acidic residues" evidence="3">
    <location>
        <begin position="175"/>
        <end position="201"/>
    </location>
</feature>
<reference evidence="4" key="2">
    <citation type="submission" date="2023-06" db="EMBL/GenBank/DDBJ databases">
        <authorList>
            <consortium name="Lawrence Berkeley National Laboratory"/>
            <person name="Mondo S.J."/>
            <person name="Hensen N."/>
            <person name="Bonometti L."/>
            <person name="Westerberg I."/>
            <person name="Brannstrom I.O."/>
            <person name="Guillou S."/>
            <person name="Cros-Aarteil S."/>
            <person name="Calhoun S."/>
            <person name="Haridas S."/>
            <person name="Kuo A."/>
            <person name="Pangilinan J."/>
            <person name="Riley R."/>
            <person name="Labutti K."/>
            <person name="Andreopoulos B."/>
            <person name="Lipzen A."/>
            <person name="Chen C."/>
            <person name="Yanf M."/>
            <person name="Daum C."/>
            <person name="Ng V."/>
            <person name="Clum A."/>
            <person name="Steindorff A."/>
            <person name="Ohm R."/>
            <person name="Martin F."/>
            <person name="Silar P."/>
            <person name="Natvig D."/>
            <person name="Lalanne C."/>
            <person name="Gautier V."/>
            <person name="Ament-Velasquez S.L."/>
            <person name="Kruys A."/>
            <person name="Hutchinson M.I."/>
            <person name="Powell A.J."/>
            <person name="Barry K."/>
            <person name="Miller A.N."/>
            <person name="Grigoriev I.V."/>
            <person name="Debuchy R."/>
            <person name="Gladieux P."/>
            <person name="Thoren M.H."/>
            <person name="Johannesson H."/>
        </authorList>
    </citation>
    <scope>NUCLEOTIDE SEQUENCE</scope>
    <source>
        <strain evidence="4">CBS 333.67</strain>
    </source>
</reference>
<evidence type="ECO:0000313" key="5">
    <source>
        <dbReference type="Proteomes" id="UP001273166"/>
    </source>
</evidence>
<keyword evidence="5" id="KW-1185">Reference proteome</keyword>
<dbReference type="AlphaFoldDB" id="A0AAJ0GNX2"/>
<dbReference type="EMBL" id="JAUDZG010000006">
    <property type="protein sequence ID" value="KAK3303488.1"/>
    <property type="molecule type" value="Genomic_DNA"/>
</dbReference>
<evidence type="ECO:0000256" key="3">
    <source>
        <dbReference type="SAM" id="MobiDB-lite"/>
    </source>
</evidence>
<feature type="region of interest" description="Disordered" evidence="3">
    <location>
        <begin position="165"/>
        <end position="232"/>
    </location>
</feature>